<dbReference type="EMBL" id="JBHUHY010000034">
    <property type="protein sequence ID" value="MFD2189089.1"/>
    <property type="molecule type" value="Genomic_DNA"/>
</dbReference>
<dbReference type="PANTHER" id="PTHR41339:SF1">
    <property type="entry name" value="SECRETED PROTEIN"/>
    <property type="match status" value="1"/>
</dbReference>
<dbReference type="PANTHER" id="PTHR41339">
    <property type="entry name" value="LIPL48"/>
    <property type="match status" value="1"/>
</dbReference>
<reference evidence="2" key="1">
    <citation type="journal article" date="2019" name="Int. J. Syst. Evol. Microbiol.">
        <title>The Global Catalogue of Microorganisms (GCM) 10K type strain sequencing project: providing services to taxonomists for standard genome sequencing and annotation.</title>
        <authorList>
            <consortium name="The Broad Institute Genomics Platform"/>
            <consortium name="The Broad Institute Genome Sequencing Center for Infectious Disease"/>
            <person name="Wu L."/>
            <person name="Ma J."/>
        </authorList>
    </citation>
    <scope>NUCLEOTIDE SEQUENCE [LARGE SCALE GENOMIC DNA]</scope>
    <source>
        <strain evidence="2">DT92</strain>
    </source>
</reference>
<comment type="caution">
    <text evidence="1">The sequence shown here is derived from an EMBL/GenBank/DDBJ whole genome shotgun (WGS) entry which is preliminary data.</text>
</comment>
<dbReference type="Proteomes" id="UP001597344">
    <property type="component" value="Unassembled WGS sequence"/>
</dbReference>
<dbReference type="RefSeq" id="WP_378322126.1">
    <property type="nucleotide sequence ID" value="NZ_JBHUHY010000034.1"/>
</dbReference>
<protein>
    <recommendedName>
        <fullName evidence="3">Right handed beta helix domain-containing protein</fullName>
    </recommendedName>
</protein>
<accession>A0ABW5B1A2</accession>
<keyword evidence="2" id="KW-1185">Reference proteome</keyword>
<evidence type="ECO:0008006" key="3">
    <source>
        <dbReference type="Google" id="ProtNLM"/>
    </source>
</evidence>
<sequence length="394" mass="44057">MKWTKGWTNFNPNLKEYPEPEEKLPNIIDTDTYLSNDITYFMSGNVYVVNNAKLTIQEGTIIRCDTKNTTSLVITKGARLIAKGNRDFPIVFTSSKSIKSRNSGDWGGIVIAGSGKINSPAVSKVIEGNFLPEYSLYGGIEEDEVTTEISYIRIEFAGKKINQSKGLNALSLYALGKNSIVNNIMISHSADDSFECFGGSFNMQNLISFKAKDDDYDFTLGYEGELHNIMAIRHPYISDISGSYAIEIDGYEKKDGYVSAESLSNVSIKNASLINLSTQNNYQHTTAAISSKNLAKLNITESRISGFANVVKFDVAYKSFSDLKNHFLLENSIFNVHSTTVLKQYESEVSADRLLKYNMYTNRFQNAEDLFTDPLNSKNPKFTLKDSDSYTVMQ</sequence>
<organism evidence="1 2">
    <name type="scientific">Aquimarina celericrescens</name>
    <dbReference type="NCBI Taxonomy" id="1964542"/>
    <lineage>
        <taxon>Bacteria</taxon>
        <taxon>Pseudomonadati</taxon>
        <taxon>Bacteroidota</taxon>
        <taxon>Flavobacteriia</taxon>
        <taxon>Flavobacteriales</taxon>
        <taxon>Flavobacteriaceae</taxon>
        <taxon>Aquimarina</taxon>
    </lineage>
</organism>
<evidence type="ECO:0000313" key="1">
    <source>
        <dbReference type="EMBL" id="MFD2189089.1"/>
    </source>
</evidence>
<evidence type="ECO:0000313" key="2">
    <source>
        <dbReference type="Proteomes" id="UP001597344"/>
    </source>
</evidence>
<name>A0ABW5B1A2_9FLAO</name>
<gene>
    <name evidence="1" type="ORF">ACFSJT_19965</name>
</gene>
<proteinExistence type="predicted"/>